<dbReference type="InterPro" id="IPR014710">
    <property type="entry name" value="RmlC-like_jellyroll"/>
</dbReference>
<comment type="caution">
    <text evidence="3">The sequence shown here is derived from an EMBL/GenBank/DDBJ whole genome shotgun (WGS) entry which is preliminary data.</text>
</comment>
<dbReference type="PROSITE" id="PS51257">
    <property type="entry name" value="PROKAR_LIPOPROTEIN"/>
    <property type="match status" value="1"/>
</dbReference>
<organism evidence="3 4">
    <name type="scientific">Burkholderia ubonensis</name>
    <dbReference type="NCBI Taxonomy" id="101571"/>
    <lineage>
        <taxon>Bacteria</taxon>
        <taxon>Pseudomonadati</taxon>
        <taxon>Pseudomonadota</taxon>
        <taxon>Betaproteobacteria</taxon>
        <taxon>Burkholderiales</taxon>
        <taxon>Burkholderiaceae</taxon>
        <taxon>Burkholderia</taxon>
        <taxon>Burkholderia cepacia complex</taxon>
    </lineage>
</organism>
<sequence>MKSRQFSIAVLVVAACLAAPSAGWAQSAGHVMIVTPDEIKWEDLSLVPGAQIAVLEGKMDKKGPIVARVRFPANAKVAPHWHPNVERVTVLSGTLNYGMGDTLDPEKTRPLGPGSMIVMPARMHHFAWTSEETVVQLNVIGPWGIVYVNPADDPRKK</sequence>
<dbReference type="AlphaFoldDB" id="A0A1R1J8F3"/>
<dbReference type="EMBL" id="MTJZ01000034">
    <property type="protein sequence ID" value="OMG71361.1"/>
    <property type="molecule type" value="Genomic_DNA"/>
</dbReference>
<feature type="signal peptide" evidence="1">
    <location>
        <begin position="1"/>
        <end position="25"/>
    </location>
</feature>
<protein>
    <recommendedName>
        <fullName evidence="2">ChrR-like cupin domain-containing protein</fullName>
    </recommendedName>
</protein>
<dbReference type="Proteomes" id="UP000187194">
    <property type="component" value="Unassembled WGS sequence"/>
</dbReference>
<dbReference type="CDD" id="cd06989">
    <property type="entry name" value="cupin_DRT102"/>
    <property type="match status" value="1"/>
</dbReference>
<proteinExistence type="predicted"/>
<dbReference type="InterPro" id="IPR011051">
    <property type="entry name" value="RmlC_Cupin_sf"/>
</dbReference>
<dbReference type="Gene3D" id="2.60.120.10">
    <property type="entry name" value="Jelly Rolls"/>
    <property type="match status" value="1"/>
</dbReference>
<reference evidence="3 4" key="1">
    <citation type="submission" date="2017-01" db="EMBL/GenBank/DDBJ databases">
        <title>Phylogeographic, genomic and meropenem susceptibility analysis of Burkholderia ubonensis.</title>
        <authorList>
            <person name="Price E.P."/>
            <person name="Sarovich D.S."/>
            <person name="Webb J.R."/>
            <person name="Hall C.M."/>
            <person name="Sahl J.W."/>
            <person name="Kaestli M."/>
            <person name="Mayo M."/>
            <person name="Harrington G."/>
            <person name="Baker A.L."/>
            <person name="Sidak-Loftis L.C."/>
            <person name="Lummis M."/>
            <person name="Schupp J.M."/>
            <person name="Gillece J.D."/>
            <person name="Tuanyok A."/>
            <person name="Warner J."/>
            <person name="Busch J.D."/>
            <person name="Keim P."/>
            <person name="Currie B.J."/>
            <person name="Wagner D.M."/>
        </authorList>
    </citation>
    <scope>NUCLEOTIDE SEQUENCE [LARGE SCALE GENOMIC DNA]</scope>
    <source>
        <strain evidence="3 4">A21</strain>
    </source>
</reference>
<dbReference type="InterPro" id="IPR025979">
    <property type="entry name" value="ChrR-like_cupin_dom"/>
</dbReference>
<dbReference type="SUPFAM" id="SSF51182">
    <property type="entry name" value="RmlC-like cupins"/>
    <property type="match status" value="1"/>
</dbReference>
<evidence type="ECO:0000313" key="3">
    <source>
        <dbReference type="EMBL" id="OMG71361.1"/>
    </source>
</evidence>
<feature type="domain" description="ChrR-like cupin" evidence="2">
    <location>
        <begin position="32"/>
        <end position="102"/>
    </location>
</feature>
<evidence type="ECO:0000313" key="4">
    <source>
        <dbReference type="Proteomes" id="UP000187194"/>
    </source>
</evidence>
<gene>
    <name evidence="3" type="ORF">BW685_23210</name>
</gene>
<dbReference type="Pfam" id="PF12973">
    <property type="entry name" value="Cupin_7"/>
    <property type="match status" value="1"/>
</dbReference>
<keyword evidence="1" id="KW-0732">Signal</keyword>
<evidence type="ECO:0000259" key="2">
    <source>
        <dbReference type="Pfam" id="PF12973"/>
    </source>
</evidence>
<accession>A0A1R1J8F3</accession>
<name>A0A1R1J8F3_9BURK</name>
<evidence type="ECO:0000256" key="1">
    <source>
        <dbReference type="SAM" id="SignalP"/>
    </source>
</evidence>
<feature type="chain" id="PRO_5012345007" description="ChrR-like cupin domain-containing protein" evidence="1">
    <location>
        <begin position="26"/>
        <end position="157"/>
    </location>
</feature>